<evidence type="ECO:0000313" key="2">
    <source>
        <dbReference type="Proteomes" id="UP000198552"/>
    </source>
</evidence>
<dbReference type="RefSeq" id="WP_091568793.1">
    <property type="nucleotide sequence ID" value="NZ_FNHP01000004.1"/>
</dbReference>
<dbReference type="OrthoDB" id="9931252at2"/>
<dbReference type="EMBL" id="FNHP01000004">
    <property type="protein sequence ID" value="SDM30203.1"/>
    <property type="molecule type" value="Genomic_DNA"/>
</dbReference>
<gene>
    <name evidence="1" type="ORF">SAMN05428957_10491</name>
</gene>
<dbReference type="Proteomes" id="UP000198552">
    <property type="component" value="Unassembled WGS sequence"/>
</dbReference>
<reference evidence="2" key="1">
    <citation type="submission" date="2016-10" db="EMBL/GenBank/DDBJ databases">
        <authorList>
            <person name="Varghese N."/>
            <person name="Submissions S."/>
        </authorList>
    </citation>
    <scope>NUCLEOTIDE SEQUENCE [LARGE SCALE GENOMIC DNA]</scope>
    <source>
        <strain evidence="2">EPL6</strain>
    </source>
</reference>
<sequence length="180" mass="18559">MTPPSPSRPLFPSNAFVHSAYEHCARICIGLLTSRGEMAPQLFLVGAPARGNDAATSKVASAGEQALAAFHADEAGARQLQSWIGQLLDARQPQGQALAQQLGAPLVAVHACHVLAPAGSAPACAPGLQPVLHADGRAQCLLLTVHTGAYSQSAWIPLGRDENGTVRLTIAPLPPLATDA</sequence>
<accession>A0A1G9S3X0</accession>
<keyword evidence="2" id="KW-1185">Reference proteome</keyword>
<protein>
    <submittedName>
        <fullName evidence="1">Uncharacterized protein</fullName>
    </submittedName>
</protein>
<proteinExistence type="predicted"/>
<dbReference type="AlphaFoldDB" id="A0A1G9S3X0"/>
<evidence type="ECO:0000313" key="1">
    <source>
        <dbReference type="EMBL" id="SDM30203.1"/>
    </source>
</evidence>
<name>A0A1G9S3X0_9BURK</name>
<organism evidence="1 2">
    <name type="scientific">Oryzisolibacter propanilivorax</name>
    <dbReference type="NCBI Taxonomy" id="1527607"/>
    <lineage>
        <taxon>Bacteria</taxon>
        <taxon>Pseudomonadati</taxon>
        <taxon>Pseudomonadota</taxon>
        <taxon>Betaproteobacteria</taxon>
        <taxon>Burkholderiales</taxon>
        <taxon>Comamonadaceae</taxon>
        <taxon>Oryzisolibacter</taxon>
    </lineage>
</organism>